<gene>
    <name evidence="1" type="ORF">Hamer_G002301</name>
</gene>
<keyword evidence="2" id="KW-1185">Reference proteome</keyword>
<name>A0A8J5JVR3_HOMAM</name>
<accession>A0A8J5JVR3</accession>
<proteinExistence type="predicted"/>
<evidence type="ECO:0008006" key="3">
    <source>
        <dbReference type="Google" id="ProtNLM"/>
    </source>
</evidence>
<protein>
    <recommendedName>
        <fullName evidence="3">HTH CENPB-type domain-containing protein</fullName>
    </recommendedName>
</protein>
<sequence length="315" mass="35630">MTIAQKKRVDYPPPFNASVGWLAAFKKRYEVKLAHYHGESELADVIAAEKYPPVFPALVKEGGYCRDQIAPKASRLADHEKSKGHSSTVAASSMCRALPVMTAPRKRDSENKKRVEFEFAVAISSHCSTASVHHLGEMMKSELENLQLHRTKCNKLLFKVIAPALFEELKEDAKGKSTLCLLTKQQMWPQTSRFVLLRGIIVIQDRELSRNLCGLVPTVGATDADPEELVLHHKSLQDRNLYRNGKPLPLNMVDYGAKFMHELYTFINQQNHSAEAVGKGKCCRDFKVAPHMMELFNSEKEEQDDDRLDVFAYVN</sequence>
<comment type="caution">
    <text evidence="1">The sequence shown here is derived from an EMBL/GenBank/DDBJ whole genome shotgun (WGS) entry which is preliminary data.</text>
</comment>
<evidence type="ECO:0000313" key="2">
    <source>
        <dbReference type="Proteomes" id="UP000747542"/>
    </source>
</evidence>
<dbReference type="Proteomes" id="UP000747542">
    <property type="component" value="Unassembled WGS sequence"/>
</dbReference>
<organism evidence="1 2">
    <name type="scientific">Homarus americanus</name>
    <name type="common">American lobster</name>
    <dbReference type="NCBI Taxonomy" id="6706"/>
    <lineage>
        <taxon>Eukaryota</taxon>
        <taxon>Metazoa</taxon>
        <taxon>Ecdysozoa</taxon>
        <taxon>Arthropoda</taxon>
        <taxon>Crustacea</taxon>
        <taxon>Multicrustacea</taxon>
        <taxon>Malacostraca</taxon>
        <taxon>Eumalacostraca</taxon>
        <taxon>Eucarida</taxon>
        <taxon>Decapoda</taxon>
        <taxon>Pleocyemata</taxon>
        <taxon>Astacidea</taxon>
        <taxon>Nephropoidea</taxon>
        <taxon>Nephropidae</taxon>
        <taxon>Homarus</taxon>
    </lineage>
</organism>
<reference evidence="1" key="1">
    <citation type="journal article" date="2021" name="Sci. Adv.">
        <title>The American lobster genome reveals insights on longevity, neural, and immune adaptations.</title>
        <authorList>
            <person name="Polinski J.M."/>
            <person name="Zimin A.V."/>
            <person name="Clark K.F."/>
            <person name="Kohn A.B."/>
            <person name="Sadowski N."/>
            <person name="Timp W."/>
            <person name="Ptitsyn A."/>
            <person name="Khanna P."/>
            <person name="Romanova D.Y."/>
            <person name="Williams P."/>
            <person name="Greenwood S.J."/>
            <person name="Moroz L.L."/>
            <person name="Walt D.R."/>
            <person name="Bodnar A.G."/>
        </authorList>
    </citation>
    <scope>NUCLEOTIDE SEQUENCE</scope>
    <source>
        <strain evidence="1">GMGI-L3</strain>
    </source>
</reference>
<dbReference type="AlphaFoldDB" id="A0A8J5JVR3"/>
<evidence type="ECO:0000313" key="1">
    <source>
        <dbReference type="EMBL" id="KAG7163211.1"/>
    </source>
</evidence>
<dbReference type="EMBL" id="JAHLQT010026502">
    <property type="protein sequence ID" value="KAG7163211.1"/>
    <property type="molecule type" value="Genomic_DNA"/>
</dbReference>